<keyword evidence="2" id="KW-1185">Reference proteome</keyword>
<reference evidence="1" key="1">
    <citation type="submission" date="2019-11" db="EMBL/GenBank/DDBJ databases">
        <title>Nori genome reveals adaptations in red seaweeds to the harsh intertidal environment.</title>
        <authorList>
            <person name="Wang D."/>
            <person name="Mao Y."/>
        </authorList>
    </citation>
    <scope>NUCLEOTIDE SEQUENCE</scope>
    <source>
        <tissue evidence="1">Gametophyte</tissue>
    </source>
</reference>
<evidence type="ECO:0000313" key="2">
    <source>
        <dbReference type="Proteomes" id="UP000798662"/>
    </source>
</evidence>
<proteinExistence type="predicted"/>
<evidence type="ECO:0000313" key="1">
    <source>
        <dbReference type="EMBL" id="KAK1857879.1"/>
    </source>
</evidence>
<dbReference type="EMBL" id="CM020618">
    <property type="protein sequence ID" value="KAK1857879.1"/>
    <property type="molecule type" value="Genomic_DNA"/>
</dbReference>
<organism evidence="1 2">
    <name type="scientific">Pyropia yezoensis</name>
    <name type="common">Susabi-nori</name>
    <name type="synonym">Porphyra yezoensis</name>
    <dbReference type="NCBI Taxonomy" id="2788"/>
    <lineage>
        <taxon>Eukaryota</taxon>
        <taxon>Rhodophyta</taxon>
        <taxon>Bangiophyceae</taxon>
        <taxon>Bangiales</taxon>
        <taxon>Bangiaceae</taxon>
        <taxon>Pyropia</taxon>
    </lineage>
</organism>
<accession>A0ACC3BIV3</accession>
<comment type="caution">
    <text evidence="1">The sequence shown here is derived from an EMBL/GenBank/DDBJ whole genome shotgun (WGS) entry which is preliminary data.</text>
</comment>
<protein>
    <submittedName>
        <fullName evidence="1">Uncharacterized protein</fullName>
    </submittedName>
</protein>
<sequence>MKTKKRTRLVATAGPASVRFSDKASRPQHAEPLGEAIDQATDAVAGAAARDAERAKRRKLAENADARRAARASRSGGGGGASSRSAWSAGPPSSLGAKKAKAAATAAAAGRGRDDSDGGGGLDVDADADEDDAAAGVLDAGMTEKILRAAREQRDEDRTEEAAADAARRTRRRAAATAQRRAWPTLGGGVGDDGDDAVGGGDSDDDTDSDGLSDDGGGAGRWLGESAGAPAAAAGAAAADAPAADGDGADDGYAYLDPDSITAEDEAALALFAGPAAAPRRNLADLILEKIREKEAADARAAAAAAAAASAAGEVDEAAAAAAAARREADAKIHTVYRAVGEVLAHYKSGKVPKAFKIIPSLKDWERVVLLTRPDGWSPAAVFVGTRLFVSALKPRGAERFLRNVLLPHVLEDISANKRLNFHLYQALKKAVYKPEAFNKGILFPMVDDAATTTLREATIVASALARVSLPMLHAAAALVHIAGRPYSGVASIFIRVLLDKKYSLPYRVVDEVVAHFCRATTDTRALPVLWHQALLTLARRYKAVITAEQKGALKRLLRAHAHPAITPEVRRELFSSRSRGEVVDPDAASIAMEMADVVME</sequence>
<name>A0ACC3BIV3_PYRYE</name>
<dbReference type="Proteomes" id="UP000798662">
    <property type="component" value="Chromosome 1"/>
</dbReference>
<gene>
    <name evidence="1" type="ORF">I4F81_000493</name>
</gene>